<reference evidence="2 3" key="1">
    <citation type="submission" date="2010-03" db="EMBL/GenBank/DDBJ databases">
        <authorList>
            <consortium name="The Broad Institute Genome Sequencing Platform"/>
            <person name="Ward D."/>
            <person name="Earl A."/>
            <person name="Feldgarden M."/>
            <person name="Gevers D."/>
            <person name="Young S."/>
            <person name="Zeng Q."/>
            <person name="Koehrsen M."/>
            <person name="Alvarado L."/>
            <person name="Berlin A.M."/>
            <person name="Borenstein D."/>
            <person name="Chapman S.B."/>
            <person name="Chen Z."/>
            <person name="Engels R."/>
            <person name="Freedman E."/>
            <person name="Gellesch M."/>
            <person name="Goldberg J."/>
            <person name="Griggs A."/>
            <person name="Gujja S."/>
            <person name="Heilman E.R."/>
            <person name="Heiman D.I."/>
            <person name="Hepburn T.A."/>
            <person name="Howarth C."/>
            <person name="Jen D."/>
            <person name="Larson L."/>
            <person name="Mehta T."/>
            <person name="Park D."/>
            <person name="Pearson M."/>
            <person name="Richards J."/>
            <person name="Roberts A."/>
            <person name="Saif S."/>
            <person name="Shea T.D."/>
            <person name="Shenoy N."/>
            <person name="Sisk P."/>
            <person name="Stolte C."/>
            <person name="Sykes S.N."/>
            <person name="Walk T."/>
            <person name="White J."/>
            <person name="Yandava C."/>
            <person name="Izard J."/>
            <person name="Baranova O.V."/>
            <person name="Blanton J.M."/>
            <person name="Tanner A.C."/>
            <person name="Dewhirst F."/>
            <person name="Haas B."/>
            <person name="Nusbaum C."/>
            <person name="Birren B."/>
        </authorList>
    </citation>
    <scope>NUCLEOTIDE SEQUENCE [LARGE SCALE GENOMIC DNA]</scope>
    <source>
        <strain evidence="2 3">ATCC 29453</strain>
    </source>
</reference>
<dbReference type="RefSeq" id="WP_002642571.1">
    <property type="nucleotide sequence ID" value="NZ_CP019448.1"/>
</dbReference>
<dbReference type="OrthoDB" id="9811869at2"/>
<accession>V9HKR8</accession>
<dbReference type="EMBL" id="ADCY02000047">
    <property type="protein sequence ID" value="EFG30725.1"/>
    <property type="molecule type" value="Genomic_DNA"/>
</dbReference>
<evidence type="ECO:0000313" key="3">
    <source>
        <dbReference type="Proteomes" id="UP000017813"/>
    </source>
</evidence>
<dbReference type="InterPro" id="IPR003615">
    <property type="entry name" value="HNH_nuc"/>
</dbReference>
<proteinExistence type="predicted"/>
<evidence type="ECO:0000313" key="2">
    <source>
        <dbReference type="EMBL" id="EFG30725.1"/>
    </source>
</evidence>
<dbReference type="HOGENOM" id="CLU_777909_0_0_4"/>
<dbReference type="REBASE" id="42517">
    <property type="entry name" value="Smu29453ORF1329P"/>
</dbReference>
<comment type="caution">
    <text evidence="2">The sequence shown here is derived from an EMBL/GenBank/DDBJ whole genome shotgun (WGS) entry which is preliminary data.</text>
</comment>
<feature type="domain" description="HNH nuclease" evidence="1">
    <location>
        <begin position="263"/>
        <end position="314"/>
    </location>
</feature>
<organism evidence="2 3">
    <name type="scientific">Simonsiella muelleri ATCC 29453</name>
    <dbReference type="NCBI Taxonomy" id="641147"/>
    <lineage>
        <taxon>Bacteria</taxon>
        <taxon>Pseudomonadati</taxon>
        <taxon>Pseudomonadota</taxon>
        <taxon>Betaproteobacteria</taxon>
        <taxon>Neisseriales</taxon>
        <taxon>Neisseriaceae</taxon>
        <taxon>Simonsiella</taxon>
    </lineage>
</organism>
<protein>
    <recommendedName>
        <fullName evidence="1">HNH nuclease domain-containing protein</fullName>
    </recommendedName>
</protein>
<keyword evidence="3" id="KW-1185">Reference proteome</keyword>
<sequence>MQIYEKYWELTNEFTDYNNVRFCTVLEICLNFIDNHKNQSYTNDLYNELQTKIQQNPVMISTKTGQYKNLASVRKSINQLIKMGFIEPFLSGYTPLSREYMQAKTNQKRRILLSKIVYTHSGFTRSVTKHSDIRQLNFLIKTLVEHPNGKLNKAEIAALMLVDLVNFPRDYLTEAELNHYLQQGSQSGFIERKYNQISYLWNLLAKLDDLQCVGDDLYFAEDAQRIFGDLSTSSTRKRDPYLHRLYKNQLQEESEEQYGGVKCMLEKLAYPVLVASHIKPFILSDDTEAYDPNNGLLLSRTLDSLFDLKYISFDDAGNMLKSQRLSDDVWQYWQNVKLDSVLLNDERKRYLSQHRELMREADLKFQVA</sequence>
<dbReference type="eggNOG" id="COG3440">
    <property type="taxonomic scope" value="Bacteria"/>
</dbReference>
<reference evidence="2 3" key="2">
    <citation type="submission" date="2011-10" db="EMBL/GenBank/DDBJ databases">
        <title>The Genome Sequence of Simonsiella muelleri ATCC 29453.</title>
        <authorList>
            <consortium name="The Broad Institute Genome Sequencing Platform"/>
            <consortium name="The Broad Institute Genome Sequencing Center for Infectious Disease"/>
            <person name="Earl A."/>
            <person name="Ward D."/>
            <person name="Feldgarden M."/>
            <person name="Gevers D."/>
            <person name="Izard J."/>
            <person name="Baranova O.V."/>
            <person name="Blanton J.M."/>
            <person name="Tanner A.C."/>
            <person name="Dewhirst F."/>
            <person name="Young S.K."/>
            <person name="Zeng Q."/>
            <person name="Gargeya S."/>
            <person name="Fitzgerald M."/>
            <person name="Haas B."/>
            <person name="Abouelleil A."/>
            <person name="Alvarado L."/>
            <person name="Arachchi H.M."/>
            <person name="Berlin A."/>
            <person name="Brown A."/>
            <person name="Chapman S.B."/>
            <person name="Chen Z."/>
            <person name="Dunbar C."/>
            <person name="Freedman E."/>
            <person name="Gearin G."/>
            <person name="Goldberg J."/>
            <person name="Griggs A."/>
            <person name="Gujja S."/>
            <person name="Heiman D."/>
            <person name="Howarth C."/>
            <person name="Larson L."/>
            <person name="Lui A."/>
            <person name="MacDonald P.J.P."/>
            <person name="Montmayeur A."/>
            <person name="Murphy C."/>
            <person name="Neiman D."/>
            <person name="Pearson M."/>
            <person name="Priest M."/>
            <person name="Roberts A."/>
            <person name="Saif S."/>
            <person name="Shea T."/>
            <person name="Shenoy N."/>
            <person name="Sisk P."/>
            <person name="Stolte C."/>
            <person name="Sykes S."/>
            <person name="Wortman J."/>
            <person name="Nusbaum C."/>
            <person name="Birren B."/>
        </authorList>
    </citation>
    <scope>NUCLEOTIDE SEQUENCE [LARGE SCALE GENOMIC DNA]</scope>
    <source>
        <strain evidence="2 3">ATCC 29453</strain>
    </source>
</reference>
<evidence type="ECO:0000259" key="1">
    <source>
        <dbReference type="Pfam" id="PF13391"/>
    </source>
</evidence>
<dbReference type="Pfam" id="PF13391">
    <property type="entry name" value="HNH_2"/>
    <property type="match status" value="1"/>
</dbReference>
<dbReference type="AlphaFoldDB" id="V9HKR8"/>
<name>V9HKR8_9NEIS</name>
<dbReference type="Proteomes" id="UP000017813">
    <property type="component" value="Unassembled WGS sequence"/>
</dbReference>
<dbReference type="STRING" id="641147.HMPREF9021_01331"/>
<dbReference type="KEGG" id="smur:BWP33_06590"/>
<gene>
    <name evidence="2" type="ORF">HMPREF9021_01331</name>
</gene>